<dbReference type="AlphaFoldDB" id="A0A1I0GIY7"/>
<sequence>MEYLNFKLVISSVLYSVLGIIILMLSFFIIDKLTPGTLWKEIIVEHNVALAIMGAAFMIAVALIISSAIHG</sequence>
<organism evidence="8 9">
    <name type="scientific">Hymenobacter actinosclerus</name>
    <dbReference type="NCBI Taxonomy" id="82805"/>
    <lineage>
        <taxon>Bacteria</taxon>
        <taxon>Pseudomonadati</taxon>
        <taxon>Bacteroidota</taxon>
        <taxon>Cytophagia</taxon>
        <taxon>Cytophagales</taxon>
        <taxon>Hymenobacteraceae</taxon>
        <taxon>Hymenobacter</taxon>
    </lineage>
</organism>
<dbReference type="Proteomes" id="UP000198697">
    <property type="component" value="Unassembled WGS sequence"/>
</dbReference>
<feature type="transmembrane region" description="Helical" evidence="7">
    <location>
        <begin position="12"/>
        <end position="30"/>
    </location>
</feature>
<feature type="transmembrane region" description="Helical" evidence="7">
    <location>
        <begin position="50"/>
        <end position="69"/>
    </location>
</feature>
<dbReference type="EMBL" id="FOHS01000003">
    <property type="protein sequence ID" value="SET70000.1"/>
    <property type="molecule type" value="Genomic_DNA"/>
</dbReference>
<reference evidence="9" key="1">
    <citation type="submission" date="2016-10" db="EMBL/GenBank/DDBJ databases">
        <authorList>
            <person name="Varghese N."/>
            <person name="Submissions S."/>
        </authorList>
    </citation>
    <scope>NUCLEOTIDE SEQUENCE [LARGE SCALE GENOMIC DNA]</scope>
    <source>
        <strain evidence="9">DSM 15310</strain>
    </source>
</reference>
<dbReference type="RefSeq" id="WP_092771784.1">
    <property type="nucleotide sequence ID" value="NZ_FOHS01000003.1"/>
</dbReference>
<evidence type="ECO:0000256" key="5">
    <source>
        <dbReference type="ARBA" id="ARBA00022989"/>
    </source>
</evidence>
<accession>A0A1I0GIY7</accession>
<proteinExistence type="inferred from homology"/>
<comment type="similarity">
    <text evidence="2">Belongs to the UPF0719 family.</text>
</comment>
<dbReference type="OrthoDB" id="200249at2"/>
<dbReference type="GO" id="GO:0005886">
    <property type="term" value="C:plasma membrane"/>
    <property type="evidence" value="ECO:0007669"/>
    <property type="project" value="UniProtKB-SubCell"/>
</dbReference>
<evidence type="ECO:0000256" key="4">
    <source>
        <dbReference type="ARBA" id="ARBA00022692"/>
    </source>
</evidence>
<comment type="subcellular location">
    <subcellularLocation>
        <location evidence="1">Cell membrane</location>
        <topology evidence="1">Multi-pass membrane protein</topology>
    </subcellularLocation>
</comment>
<dbReference type="Pfam" id="PF03994">
    <property type="entry name" value="DUF350"/>
    <property type="match status" value="1"/>
</dbReference>
<keyword evidence="5 7" id="KW-1133">Transmembrane helix</keyword>
<dbReference type="InterPro" id="IPR007140">
    <property type="entry name" value="DUF350"/>
</dbReference>
<evidence type="ECO:0008006" key="10">
    <source>
        <dbReference type="Google" id="ProtNLM"/>
    </source>
</evidence>
<gene>
    <name evidence="8" type="ORF">SAMN04487998_2396</name>
</gene>
<evidence type="ECO:0000256" key="1">
    <source>
        <dbReference type="ARBA" id="ARBA00004651"/>
    </source>
</evidence>
<protein>
    <recommendedName>
        <fullName evidence="10">DUF350 domain-containing protein</fullName>
    </recommendedName>
</protein>
<evidence type="ECO:0000313" key="9">
    <source>
        <dbReference type="Proteomes" id="UP000198697"/>
    </source>
</evidence>
<evidence type="ECO:0000256" key="2">
    <source>
        <dbReference type="ARBA" id="ARBA00005779"/>
    </source>
</evidence>
<evidence type="ECO:0000313" key="8">
    <source>
        <dbReference type="EMBL" id="SET70000.1"/>
    </source>
</evidence>
<keyword evidence="4 7" id="KW-0812">Transmembrane</keyword>
<evidence type="ECO:0000256" key="6">
    <source>
        <dbReference type="ARBA" id="ARBA00023136"/>
    </source>
</evidence>
<keyword evidence="6 7" id="KW-0472">Membrane</keyword>
<evidence type="ECO:0000256" key="7">
    <source>
        <dbReference type="SAM" id="Phobius"/>
    </source>
</evidence>
<keyword evidence="9" id="KW-1185">Reference proteome</keyword>
<dbReference type="STRING" id="82805.SAMN04487998_2396"/>
<keyword evidence="3" id="KW-1003">Cell membrane</keyword>
<name>A0A1I0GIY7_9BACT</name>
<evidence type="ECO:0000256" key="3">
    <source>
        <dbReference type="ARBA" id="ARBA00022475"/>
    </source>
</evidence>